<evidence type="ECO:0000256" key="5">
    <source>
        <dbReference type="ARBA" id="ARBA00022692"/>
    </source>
</evidence>
<dbReference type="GO" id="GO:0033214">
    <property type="term" value="P:siderophore-iron import into cell"/>
    <property type="evidence" value="ECO:0007669"/>
    <property type="project" value="TreeGrafter"/>
</dbReference>
<dbReference type="GO" id="GO:0005886">
    <property type="term" value="C:plasma membrane"/>
    <property type="evidence" value="ECO:0007669"/>
    <property type="project" value="UniProtKB-SubCell"/>
</dbReference>
<dbReference type="AlphaFoldDB" id="A0A523BG85"/>
<dbReference type="EMBL" id="RXIH01000011">
    <property type="protein sequence ID" value="RZN57145.1"/>
    <property type="molecule type" value="Genomic_DNA"/>
</dbReference>
<feature type="transmembrane region" description="Helical" evidence="8">
    <location>
        <begin position="324"/>
        <end position="345"/>
    </location>
</feature>
<dbReference type="Pfam" id="PF01032">
    <property type="entry name" value="FecCD"/>
    <property type="match status" value="1"/>
</dbReference>
<dbReference type="Proteomes" id="UP000317265">
    <property type="component" value="Unassembled WGS sequence"/>
</dbReference>
<evidence type="ECO:0000313" key="11">
    <source>
        <dbReference type="Proteomes" id="UP000316080"/>
    </source>
</evidence>
<dbReference type="SUPFAM" id="SSF81345">
    <property type="entry name" value="ABC transporter involved in vitamin B12 uptake, BtuC"/>
    <property type="match status" value="1"/>
</dbReference>
<evidence type="ECO:0000256" key="2">
    <source>
        <dbReference type="ARBA" id="ARBA00007935"/>
    </source>
</evidence>
<dbReference type="CDD" id="cd06550">
    <property type="entry name" value="TM_ABC_iron-siderophores_like"/>
    <property type="match status" value="1"/>
</dbReference>
<name>A0A523BG85_9CREN</name>
<evidence type="ECO:0000256" key="4">
    <source>
        <dbReference type="ARBA" id="ARBA00022475"/>
    </source>
</evidence>
<comment type="similarity">
    <text evidence="2">Belongs to the binding-protein-dependent transport system permease family. FecCD subfamily.</text>
</comment>
<dbReference type="InterPro" id="IPR000522">
    <property type="entry name" value="ABC_transptr_permease_BtuC"/>
</dbReference>
<dbReference type="PANTHER" id="PTHR30472">
    <property type="entry name" value="FERRIC ENTEROBACTIN TRANSPORT SYSTEM PERMEASE PROTEIN"/>
    <property type="match status" value="1"/>
</dbReference>
<evidence type="ECO:0000256" key="6">
    <source>
        <dbReference type="ARBA" id="ARBA00022989"/>
    </source>
</evidence>
<sequence>MPESIVIQYKKISWKKYLIISSLFFCLFFAFIISLCSGSSYITPSEVIDILINRGSEFDIIIWEIRLPRVLTAIFAGAGLAIAGATTQVALRNPLASPFTLGISSAAGFGAALAIVIGAGKFIQSYLGGIIVFSYLPLIISAFFFSIVVIIVIIFLAKIKGATPETIILTGIAMSFLFSAATSFMQYFGTTEQVASIVFWLFGSLSKASWIGFWTIFFTFLIISIPIYKWSYHYNALLINDEIAKNLGVNPEKLRLISMILSSLITAIIVSFLGVIGFICLVSPHIARMIIGSDNRYLFPTSILVGANILVFSDIISRIILSPIVLPVGIITSFLGVPVLLYLLIKRKKHWY</sequence>
<feature type="transmembrane region" description="Helical" evidence="8">
    <location>
        <begin position="264"/>
        <end position="291"/>
    </location>
</feature>
<evidence type="ECO:0000256" key="1">
    <source>
        <dbReference type="ARBA" id="ARBA00004651"/>
    </source>
</evidence>
<accession>A0A523BG85</accession>
<evidence type="ECO:0000313" key="12">
    <source>
        <dbReference type="Proteomes" id="UP000317265"/>
    </source>
</evidence>
<protein>
    <submittedName>
        <fullName evidence="10">Iron ABC transporter permease</fullName>
    </submittedName>
</protein>
<evidence type="ECO:0000313" key="10">
    <source>
        <dbReference type="EMBL" id="TDA39500.1"/>
    </source>
</evidence>
<dbReference type="PANTHER" id="PTHR30472:SF25">
    <property type="entry name" value="ABC TRANSPORTER PERMEASE PROTEIN MJ0876-RELATED"/>
    <property type="match status" value="1"/>
</dbReference>
<keyword evidence="3" id="KW-0813">Transport</keyword>
<comment type="caution">
    <text evidence="10">The sequence shown here is derived from an EMBL/GenBank/DDBJ whole genome shotgun (WGS) entry which is preliminary data.</text>
</comment>
<feature type="transmembrane region" description="Helical" evidence="8">
    <location>
        <begin position="167"/>
        <end position="188"/>
    </location>
</feature>
<feature type="transmembrane region" description="Helical" evidence="8">
    <location>
        <begin position="297"/>
        <end position="317"/>
    </location>
</feature>
<organism evidence="10 12">
    <name type="scientific">Thermoproteota archaeon</name>
    <dbReference type="NCBI Taxonomy" id="2056631"/>
    <lineage>
        <taxon>Archaea</taxon>
        <taxon>Thermoproteota</taxon>
    </lineage>
</organism>
<feature type="transmembrane region" description="Helical" evidence="8">
    <location>
        <begin position="17"/>
        <end position="42"/>
    </location>
</feature>
<keyword evidence="4" id="KW-1003">Cell membrane</keyword>
<reference evidence="10 12" key="1">
    <citation type="journal article" date="2019" name="Nat. Microbiol.">
        <title>Expanding anaerobic alkane metabolism in the domain of Archaea.</title>
        <authorList>
            <person name="Wang Y."/>
            <person name="Wegener G."/>
            <person name="Hou J."/>
            <person name="Wang F."/>
            <person name="Xiao X."/>
        </authorList>
    </citation>
    <scope>NUCLEOTIDE SEQUENCE [LARGE SCALE GENOMIC DNA]</scope>
    <source>
        <strain evidence="10">WYZ-LMO11</strain>
    </source>
</reference>
<dbReference type="EMBL" id="QNVI01000025">
    <property type="protein sequence ID" value="TDA39500.1"/>
    <property type="molecule type" value="Genomic_DNA"/>
</dbReference>
<dbReference type="Gene3D" id="1.10.3470.10">
    <property type="entry name" value="ABC transporter involved in vitamin B12 uptake, BtuC"/>
    <property type="match status" value="1"/>
</dbReference>
<evidence type="ECO:0000256" key="7">
    <source>
        <dbReference type="ARBA" id="ARBA00023136"/>
    </source>
</evidence>
<evidence type="ECO:0000256" key="8">
    <source>
        <dbReference type="SAM" id="Phobius"/>
    </source>
</evidence>
<dbReference type="Proteomes" id="UP000316080">
    <property type="component" value="Unassembled WGS sequence"/>
</dbReference>
<dbReference type="GO" id="GO:0022857">
    <property type="term" value="F:transmembrane transporter activity"/>
    <property type="evidence" value="ECO:0007669"/>
    <property type="project" value="InterPro"/>
</dbReference>
<keyword evidence="7 8" id="KW-0472">Membrane</keyword>
<feature type="transmembrane region" description="Helical" evidence="8">
    <location>
        <begin position="126"/>
        <end position="155"/>
    </location>
</feature>
<feature type="transmembrane region" description="Helical" evidence="8">
    <location>
        <begin position="208"/>
        <end position="228"/>
    </location>
</feature>
<feature type="transmembrane region" description="Helical" evidence="8">
    <location>
        <begin position="70"/>
        <end position="91"/>
    </location>
</feature>
<dbReference type="InterPro" id="IPR037294">
    <property type="entry name" value="ABC_BtuC-like"/>
</dbReference>
<reference evidence="9 11" key="2">
    <citation type="journal article" date="2019" name="Nat. Microbiol.">
        <title>Wide diversity of methane and short-chain alkane metabolisms in uncultured archaea.</title>
        <authorList>
            <person name="Borrel G."/>
            <person name="Adam P.S."/>
            <person name="McKay L.J."/>
            <person name="Chen L.X."/>
            <person name="Sierra-Garcia I.N."/>
            <person name="Sieber C.M."/>
            <person name="Letourneur Q."/>
            <person name="Ghozlane A."/>
            <person name="Andersen G.L."/>
            <person name="Li W.J."/>
            <person name="Hallam S.J."/>
            <person name="Muyzer G."/>
            <person name="de Oliveira V.M."/>
            <person name="Inskeep W.P."/>
            <person name="Banfield J.F."/>
            <person name="Gribaldo S."/>
        </authorList>
    </citation>
    <scope>NUCLEOTIDE SEQUENCE [LARGE SCALE GENOMIC DNA]</scope>
    <source>
        <strain evidence="9">Verst-YHS</strain>
    </source>
</reference>
<feature type="transmembrane region" description="Helical" evidence="8">
    <location>
        <begin position="98"/>
        <end position="120"/>
    </location>
</feature>
<gene>
    <name evidence="10" type="ORF">DSO09_02165</name>
    <name evidence="9" type="ORF">EF809_01375</name>
</gene>
<keyword evidence="5 8" id="KW-0812">Transmembrane</keyword>
<keyword evidence="6 8" id="KW-1133">Transmembrane helix</keyword>
<evidence type="ECO:0000256" key="3">
    <source>
        <dbReference type="ARBA" id="ARBA00022448"/>
    </source>
</evidence>
<evidence type="ECO:0000313" key="9">
    <source>
        <dbReference type="EMBL" id="RZN57145.1"/>
    </source>
</evidence>
<dbReference type="FunFam" id="1.10.3470.10:FF:000001">
    <property type="entry name" value="Vitamin B12 ABC transporter permease BtuC"/>
    <property type="match status" value="1"/>
</dbReference>
<comment type="subcellular location">
    <subcellularLocation>
        <location evidence="1">Cell membrane</location>
        <topology evidence="1">Multi-pass membrane protein</topology>
    </subcellularLocation>
</comment>
<proteinExistence type="inferred from homology"/>